<dbReference type="RefSeq" id="WP_425346327.1">
    <property type="nucleotide sequence ID" value="NZ_JBGUBD010000008.1"/>
</dbReference>
<organism evidence="2 3">
    <name type="scientific">Natronomicrosphaera hydrolytica</name>
    <dbReference type="NCBI Taxonomy" id="3242702"/>
    <lineage>
        <taxon>Bacteria</taxon>
        <taxon>Pseudomonadati</taxon>
        <taxon>Planctomycetota</taxon>
        <taxon>Phycisphaerae</taxon>
        <taxon>Phycisphaerales</taxon>
        <taxon>Phycisphaeraceae</taxon>
        <taxon>Natronomicrosphaera</taxon>
    </lineage>
</organism>
<evidence type="ECO:0000313" key="2">
    <source>
        <dbReference type="EMBL" id="MFA9479408.1"/>
    </source>
</evidence>
<keyword evidence="1" id="KW-0732">Signal</keyword>
<protein>
    <submittedName>
        <fullName evidence="2">Transporter</fullName>
    </submittedName>
</protein>
<dbReference type="Pfam" id="PF13557">
    <property type="entry name" value="Phenol_MetA_deg"/>
    <property type="match status" value="1"/>
</dbReference>
<feature type="signal peptide" evidence="1">
    <location>
        <begin position="1"/>
        <end position="25"/>
    </location>
</feature>
<accession>A0ABV4UAT2</accession>
<reference evidence="2 3" key="1">
    <citation type="submission" date="2024-08" db="EMBL/GenBank/DDBJ databases">
        <title>Whole-genome sequencing of halo(alkali)philic microorganisms from hypersaline lakes.</title>
        <authorList>
            <person name="Sorokin D.Y."/>
            <person name="Merkel A.Y."/>
            <person name="Messina E."/>
            <person name="Yakimov M."/>
        </authorList>
    </citation>
    <scope>NUCLEOTIDE SEQUENCE [LARGE SCALE GENOMIC DNA]</scope>
    <source>
        <strain evidence="2 3">AB-hyl4</strain>
    </source>
</reference>
<dbReference type="InterPro" id="IPR025737">
    <property type="entry name" value="FApF"/>
</dbReference>
<gene>
    <name evidence="2" type="ORF">ACERK3_14050</name>
</gene>
<sequence>MTNNRMAYWSAAGLVAIGLTATTWADNASNGTFDRFASSLSLTATDTEDMPGRSGVTSGGQYNLFTNPAPRDFHRPLAPEPHPYTTEPGRVQVEIDPLSYAYDRHNPDRENIRVRAWEVPVTIKLGVLHNVDFQVGVDAFVWEREDDVDAGTRSRERGFGDITLRSKINLWGNDEDMDHAFAVMPFLQLPTARHDLGSRAVQGGVMLPFAWVFAEGWEVEWTPHFAAIRDGDDESYELEAGSLLVLNRVIVENLEAFVEFEAIGDTESGSPWAGTVATGLTYELTPDTILEGGVGFGVTRAADDFTTFITIVQRF</sequence>
<dbReference type="EMBL" id="JBGUBD010000008">
    <property type="protein sequence ID" value="MFA9479408.1"/>
    <property type="molecule type" value="Genomic_DNA"/>
</dbReference>
<dbReference type="Proteomes" id="UP001575105">
    <property type="component" value="Unassembled WGS sequence"/>
</dbReference>
<evidence type="ECO:0000256" key="1">
    <source>
        <dbReference type="SAM" id="SignalP"/>
    </source>
</evidence>
<feature type="chain" id="PRO_5045494201" evidence="1">
    <location>
        <begin position="26"/>
        <end position="315"/>
    </location>
</feature>
<keyword evidence="3" id="KW-1185">Reference proteome</keyword>
<evidence type="ECO:0000313" key="3">
    <source>
        <dbReference type="Proteomes" id="UP001575105"/>
    </source>
</evidence>
<name>A0ABV4UAT2_9BACT</name>
<proteinExistence type="predicted"/>
<comment type="caution">
    <text evidence="2">The sequence shown here is derived from an EMBL/GenBank/DDBJ whole genome shotgun (WGS) entry which is preliminary data.</text>
</comment>